<dbReference type="Proteomes" id="UP001287356">
    <property type="component" value="Unassembled WGS sequence"/>
</dbReference>
<dbReference type="EMBL" id="JAULSN010000001">
    <property type="protein sequence ID" value="KAK3382759.1"/>
    <property type="molecule type" value="Genomic_DNA"/>
</dbReference>
<comment type="caution">
    <text evidence="2">The sequence shown here is derived from an EMBL/GenBank/DDBJ whole genome shotgun (WGS) entry which is preliminary data.</text>
</comment>
<reference evidence="2" key="1">
    <citation type="journal article" date="2023" name="Mol. Phylogenet. Evol.">
        <title>Genome-scale phylogeny and comparative genomics of the fungal order Sordariales.</title>
        <authorList>
            <person name="Hensen N."/>
            <person name="Bonometti L."/>
            <person name="Westerberg I."/>
            <person name="Brannstrom I.O."/>
            <person name="Guillou S."/>
            <person name="Cros-Aarteil S."/>
            <person name="Calhoun S."/>
            <person name="Haridas S."/>
            <person name="Kuo A."/>
            <person name="Mondo S."/>
            <person name="Pangilinan J."/>
            <person name="Riley R."/>
            <person name="LaButti K."/>
            <person name="Andreopoulos B."/>
            <person name="Lipzen A."/>
            <person name="Chen C."/>
            <person name="Yan M."/>
            <person name="Daum C."/>
            <person name="Ng V."/>
            <person name="Clum A."/>
            <person name="Steindorff A."/>
            <person name="Ohm R.A."/>
            <person name="Martin F."/>
            <person name="Silar P."/>
            <person name="Natvig D.O."/>
            <person name="Lalanne C."/>
            <person name="Gautier V."/>
            <person name="Ament-Velasquez S.L."/>
            <person name="Kruys A."/>
            <person name="Hutchinson M.I."/>
            <person name="Powell A.J."/>
            <person name="Barry K."/>
            <person name="Miller A.N."/>
            <person name="Grigoriev I.V."/>
            <person name="Debuchy R."/>
            <person name="Gladieux P."/>
            <person name="Hiltunen Thoren M."/>
            <person name="Johannesson H."/>
        </authorList>
    </citation>
    <scope>NUCLEOTIDE SEQUENCE</scope>
    <source>
        <strain evidence="2">CBS 958.72</strain>
    </source>
</reference>
<accession>A0AAE0NJN8</accession>
<feature type="compositionally biased region" description="Polar residues" evidence="1">
    <location>
        <begin position="71"/>
        <end position="95"/>
    </location>
</feature>
<keyword evidence="3" id="KW-1185">Reference proteome</keyword>
<evidence type="ECO:0000313" key="2">
    <source>
        <dbReference type="EMBL" id="KAK3382759.1"/>
    </source>
</evidence>
<proteinExistence type="predicted"/>
<feature type="region of interest" description="Disordered" evidence="1">
    <location>
        <begin position="191"/>
        <end position="219"/>
    </location>
</feature>
<feature type="region of interest" description="Disordered" evidence="1">
    <location>
        <begin position="71"/>
        <end position="97"/>
    </location>
</feature>
<reference evidence="2" key="2">
    <citation type="submission" date="2023-06" db="EMBL/GenBank/DDBJ databases">
        <authorList>
            <consortium name="Lawrence Berkeley National Laboratory"/>
            <person name="Haridas S."/>
            <person name="Hensen N."/>
            <person name="Bonometti L."/>
            <person name="Westerberg I."/>
            <person name="Brannstrom I.O."/>
            <person name="Guillou S."/>
            <person name="Cros-Aarteil S."/>
            <person name="Calhoun S."/>
            <person name="Kuo A."/>
            <person name="Mondo S."/>
            <person name="Pangilinan J."/>
            <person name="Riley R."/>
            <person name="Labutti K."/>
            <person name="Andreopoulos B."/>
            <person name="Lipzen A."/>
            <person name="Chen C."/>
            <person name="Yanf M."/>
            <person name="Daum C."/>
            <person name="Ng V."/>
            <person name="Clum A."/>
            <person name="Steindorff A."/>
            <person name="Ohm R."/>
            <person name="Martin F."/>
            <person name="Silar P."/>
            <person name="Natvig D."/>
            <person name="Lalanne C."/>
            <person name="Gautier V."/>
            <person name="Ament-Velasquez S.L."/>
            <person name="Kruys A."/>
            <person name="Hutchinson M.I."/>
            <person name="Powell A.J."/>
            <person name="Barry K."/>
            <person name="Miller A.N."/>
            <person name="Grigoriev I.V."/>
            <person name="Debuchy R."/>
            <person name="Gladieux P."/>
            <person name="Thoren M.H."/>
            <person name="Johannesson H."/>
        </authorList>
    </citation>
    <scope>NUCLEOTIDE SEQUENCE</scope>
    <source>
        <strain evidence="2">CBS 958.72</strain>
    </source>
</reference>
<dbReference type="AlphaFoldDB" id="A0AAE0NJN8"/>
<evidence type="ECO:0000313" key="3">
    <source>
        <dbReference type="Proteomes" id="UP001287356"/>
    </source>
</evidence>
<protein>
    <submittedName>
        <fullName evidence="2">Uncharacterized protein</fullName>
    </submittedName>
</protein>
<evidence type="ECO:0000256" key="1">
    <source>
        <dbReference type="SAM" id="MobiDB-lite"/>
    </source>
</evidence>
<gene>
    <name evidence="2" type="ORF">B0T24DRAFT_22143</name>
</gene>
<sequence>MPPIKKLAPGRRFCPRLQIGKLPWLQQLPFVSATTFVCPPSRSRWWSTHTQFKIHRASSFDFNSPLELSQSPPTTVASHSPASNIQTPPRASPSSGLPPLACDHCHIPATDVALLVKHIKVDHPSASGRLFCGNQRCKDVKDERSLERHLRDHHLGLPYICRCGRKDRKDKHRKHLRQSVRPTRLTLSLVANEREEDDGKNMPLGNDDDMTGTDKVLGC</sequence>
<name>A0AAE0NJN8_9PEZI</name>
<organism evidence="2 3">
    <name type="scientific">Lasiosphaeria ovina</name>
    <dbReference type="NCBI Taxonomy" id="92902"/>
    <lineage>
        <taxon>Eukaryota</taxon>
        <taxon>Fungi</taxon>
        <taxon>Dikarya</taxon>
        <taxon>Ascomycota</taxon>
        <taxon>Pezizomycotina</taxon>
        <taxon>Sordariomycetes</taxon>
        <taxon>Sordariomycetidae</taxon>
        <taxon>Sordariales</taxon>
        <taxon>Lasiosphaeriaceae</taxon>
        <taxon>Lasiosphaeria</taxon>
    </lineage>
</organism>